<dbReference type="CDD" id="cd09279">
    <property type="entry name" value="RNase_HI_like"/>
    <property type="match status" value="1"/>
</dbReference>
<sequence>MNDLLSLQQAAFKREHSASRKLAERTGMPLDQALRATLEERAGPGGLAQLLAQRAVLAKAAQERLARRKAERKSALAQHKLRHSAPPTAWRAWFDGSARPNPGACGIGALLHGPDGEVVEISRKAGYGNSSEAEYQALIALLEAAVRLGSHGLTIYGDSQVVVDDVNGPEHAAAVALLPYRRAAHALLAQLRDVTLRWIPRHKNTAADALSQRATSIAQAVAA</sequence>
<gene>
    <name evidence="2" type="ORF">NX773_15630</name>
</gene>
<organism evidence="2 3">
    <name type="scientific">Massilia solisilvae</name>
    <dbReference type="NCBI Taxonomy" id="1811225"/>
    <lineage>
        <taxon>Bacteria</taxon>
        <taxon>Pseudomonadati</taxon>
        <taxon>Pseudomonadota</taxon>
        <taxon>Betaproteobacteria</taxon>
        <taxon>Burkholderiales</taxon>
        <taxon>Oxalobacteraceae</taxon>
        <taxon>Telluria group</taxon>
        <taxon>Massilia</taxon>
    </lineage>
</organism>
<dbReference type="RefSeq" id="WP_258857248.1">
    <property type="nucleotide sequence ID" value="NZ_JANUGV010000004.1"/>
</dbReference>
<reference evidence="2 3" key="1">
    <citation type="submission" date="2022-08" db="EMBL/GenBank/DDBJ databases">
        <title>Reclassification of Massilia species as members of the genera Telluria, Duganella, Pseudoduganella, Mokoshia gen. nov. and Zemynaea gen. nov. using orthogonal and non-orthogonal genome-based approaches.</title>
        <authorList>
            <person name="Bowman J.P."/>
        </authorList>
    </citation>
    <scope>NUCLEOTIDE SEQUENCE [LARGE SCALE GENOMIC DNA]</scope>
    <source>
        <strain evidence="2 3">JCM 31607</strain>
    </source>
</reference>
<dbReference type="Proteomes" id="UP001205861">
    <property type="component" value="Unassembled WGS sequence"/>
</dbReference>
<dbReference type="EMBL" id="JANUGV010000004">
    <property type="protein sequence ID" value="MCS0609598.1"/>
    <property type="molecule type" value="Genomic_DNA"/>
</dbReference>
<accession>A0ABT2BM53</accession>
<keyword evidence="3" id="KW-1185">Reference proteome</keyword>
<protein>
    <submittedName>
        <fullName evidence="2">Ribonuclease HI family protein</fullName>
    </submittedName>
</protein>
<dbReference type="PANTHER" id="PTHR48475:SF1">
    <property type="entry name" value="RNASE H TYPE-1 DOMAIN-CONTAINING PROTEIN"/>
    <property type="match status" value="1"/>
</dbReference>
<evidence type="ECO:0000313" key="2">
    <source>
        <dbReference type="EMBL" id="MCS0609598.1"/>
    </source>
</evidence>
<dbReference type="SUPFAM" id="SSF53098">
    <property type="entry name" value="Ribonuclease H-like"/>
    <property type="match status" value="1"/>
</dbReference>
<dbReference type="PROSITE" id="PS50879">
    <property type="entry name" value="RNASE_H_1"/>
    <property type="match status" value="1"/>
</dbReference>
<dbReference type="InterPro" id="IPR012337">
    <property type="entry name" value="RNaseH-like_sf"/>
</dbReference>
<comment type="caution">
    <text evidence="2">The sequence shown here is derived from an EMBL/GenBank/DDBJ whole genome shotgun (WGS) entry which is preliminary data.</text>
</comment>
<name>A0ABT2BM53_9BURK</name>
<evidence type="ECO:0000259" key="1">
    <source>
        <dbReference type="PROSITE" id="PS50879"/>
    </source>
</evidence>
<dbReference type="InterPro" id="IPR036397">
    <property type="entry name" value="RNaseH_sf"/>
</dbReference>
<feature type="domain" description="RNase H type-1" evidence="1">
    <location>
        <begin position="86"/>
        <end position="223"/>
    </location>
</feature>
<dbReference type="Pfam" id="PF13456">
    <property type="entry name" value="RVT_3"/>
    <property type="match status" value="1"/>
</dbReference>
<dbReference type="PANTHER" id="PTHR48475">
    <property type="entry name" value="RIBONUCLEASE H"/>
    <property type="match status" value="1"/>
</dbReference>
<evidence type="ECO:0000313" key="3">
    <source>
        <dbReference type="Proteomes" id="UP001205861"/>
    </source>
</evidence>
<proteinExistence type="predicted"/>
<dbReference type="Gene3D" id="3.30.420.10">
    <property type="entry name" value="Ribonuclease H-like superfamily/Ribonuclease H"/>
    <property type="match status" value="1"/>
</dbReference>
<dbReference type="InterPro" id="IPR002156">
    <property type="entry name" value="RNaseH_domain"/>
</dbReference>